<sequence length="432" mass="46584">MELLKKLFTDRSGNFGMMTALLVVPLVGVAGLAIDVSTAVEQRSQMLNAADAAAAGVLSTKSAAVMQALQMPGDGTIGIGGPDAIRLFKAQLPSNLQAELSNVKIDINKTGNVLTSSLQFTASIPTTFMQILGQKQMTFSGMATGTYQTSAFMDFYMLLDNTPSMGLAATTDDIKLMEQSTSDGCAFACHTTDPNYQSQNTYDIAKQAGVQTRIDTVRDATQALMDQDSVKNPQTPGQYRMAVYTFGATADTAGLTQVAQISSDMTQVSKATDAVDLMTTPRNNYLNNQLTDYNTALSKMKDILGKGGTGKTSADRQKILFFVADGVQDYNNPNCTQPLSGSTRCQAPLEVSYCQKLKDNGIKIAVLYTTYLPLPEDSWWSKWIKPFTNQISPNMQACASTGYFFEVTPDQGIADAMKALFQKVVNAPRLTG</sequence>
<dbReference type="Gene3D" id="3.40.50.410">
    <property type="entry name" value="von Willebrand factor, type A domain"/>
    <property type="match status" value="1"/>
</dbReference>
<dbReference type="InterPro" id="IPR002035">
    <property type="entry name" value="VWF_A"/>
</dbReference>
<dbReference type="SUPFAM" id="SSF53300">
    <property type="entry name" value="vWA-like"/>
    <property type="match status" value="1"/>
</dbReference>
<dbReference type="PROSITE" id="PS50234">
    <property type="entry name" value="VWFA"/>
    <property type="match status" value="1"/>
</dbReference>
<feature type="domain" description="VWFA" evidence="1">
    <location>
        <begin position="154"/>
        <end position="367"/>
    </location>
</feature>
<accession>A0ABT8T2Q8</accession>
<protein>
    <submittedName>
        <fullName evidence="2">Pilus assembly protein TadG-related protein</fullName>
    </submittedName>
</protein>
<dbReference type="InterPro" id="IPR036465">
    <property type="entry name" value="vWFA_dom_sf"/>
</dbReference>
<evidence type="ECO:0000313" key="2">
    <source>
        <dbReference type="EMBL" id="MDO1584568.1"/>
    </source>
</evidence>
<dbReference type="InterPro" id="IPR028087">
    <property type="entry name" value="Tad_N"/>
</dbReference>
<dbReference type="RefSeq" id="WP_302078812.1">
    <property type="nucleotide sequence ID" value="NZ_JAUKWQ010000009.1"/>
</dbReference>
<evidence type="ECO:0000313" key="3">
    <source>
        <dbReference type="Proteomes" id="UP001169006"/>
    </source>
</evidence>
<comment type="caution">
    <text evidence="2">The sequence shown here is derived from an EMBL/GenBank/DDBJ whole genome shotgun (WGS) entry which is preliminary data.</text>
</comment>
<dbReference type="Proteomes" id="UP001169006">
    <property type="component" value="Unassembled WGS sequence"/>
</dbReference>
<evidence type="ECO:0000259" key="1">
    <source>
        <dbReference type="PROSITE" id="PS50234"/>
    </source>
</evidence>
<reference evidence="2" key="2">
    <citation type="submission" date="2023-07" db="EMBL/GenBank/DDBJ databases">
        <authorList>
            <person name="Sun H."/>
        </authorList>
    </citation>
    <scope>NUCLEOTIDE SEQUENCE</scope>
    <source>
        <strain evidence="2">05753</strain>
    </source>
</reference>
<keyword evidence="3" id="KW-1185">Reference proteome</keyword>
<name>A0ABT8T2Q8_9HYPH</name>
<gene>
    <name evidence="2" type="ORF">Q2T52_20975</name>
</gene>
<reference evidence="2" key="1">
    <citation type="journal article" date="2015" name="Int. J. Syst. Evol. Microbiol.">
        <title>Rhizobium oryzicola sp. nov., potential plant-growth-promoting endophytic bacteria isolated from rice roots.</title>
        <authorList>
            <person name="Zhang X.X."/>
            <person name="Gao J.S."/>
            <person name="Cao Y.H."/>
            <person name="Sheirdil R.A."/>
            <person name="Wang X.C."/>
            <person name="Zhang L."/>
        </authorList>
    </citation>
    <scope>NUCLEOTIDE SEQUENCE</scope>
    <source>
        <strain evidence="2">05753</strain>
    </source>
</reference>
<proteinExistence type="predicted"/>
<dbReference type="Pfam" id="PF13400">
    <property type="entry name" value="Tad"/>
    <property type="match status" value="1"/>
</dbReference>
<dbReference type="EMBL" id="JAUKWQ010000009">
    <property type="protein sequence ID" value="MDO1584568.1"/>
    <property type="molecule type" value="Genomic_DNA"/>
</dbReference>
<organism evidence="2 3">
    <name type="scientific">Rhizobium oryzicola</name>
    <dbReference type="NCBI Taxonomy" id="1232668"/>
    <lineage>
        <taxon>Bacteria</taxon>
        <taxon>Pseudomonadati</taxon>
        <taxon>Pseudomonadota</taxon>
        <taxon>Alphaproteobacteria</taxon>
        <taxon>Hyphomicrobiales</taxon>
        <taxon>Rhizobiaceae</taxon>
        <taxon>Rhizobium/Agrobacterium group</taxon>
        <taxon>Rhizobium</taxon>
    </lineage>
</organism>